<dbReference type="InterPro" id="IPR051547">
    <property type="entry name" value="TDP2-like"/>
</dbReference>
<dbReference type="Pfam" id="PF03372">
    <property type="entry name" value="Exo_endo_phos"/>
    <property type="match status" value="1"/>
</dbReference>
<keyword evidence="3" id="KW-0540">Nuclease</keyword>
<gene>
    <name evidence="11" type="ORF">GCM10009867_30530</name>
</gene>
<keyword evidence="4" id="KW-0479">Metal-binding</keyword>
<protein>
    <recommendedName>
        <fullName evidence="10">Endonuclease/exonuclease/phosphatase domain-containing protein</fullName>
    </recommendedName>
</protein>
<name>A0ABN3UV70_9MICO</name>
<evidence type="ECO:0000256" key="8">
    <source>
        <dbReference type="ARBA" id="ARBA00023204"/>
    </source>
</evidence>
<sequence length="329" mass="34511">MSRVDRTGTAAHLLGWATTGGMGVVAATQLWRAPSVPVLVGAQGVAAWALLAAYPVAGIALWKRRTALALVATGLAAVHLALVAGAVSLQGPRQVPDGDLPLRLVSANVLYSNPDLRRLGNDIAAQDADVVVLQEVTSQGLAALRSSTLWSAYPYRVTDPRPLFHGSATFSRFPIVETRPVDVGGPPMLMTDLRTPAGDVRVVNVHTVAPLTRADARLWATQFPGLRRVLSDSPLPIILAGDFNATLDHAPLAELVDGDVRDAFVVAGRGLGATWPQWDGPVPPMMRLDHVLVAGGISVAAITDQPSVGSDHRRVVVDLGVPSRAAPVG</sequence>
<keyword evidence="8" id="KW-0234">DNA repair</keyword>
<keyword evidence="9" id="KW-1133">Transmembrane helix</keyword>
<keyword evidence="9" id="KW-0812">Transmembrane</keyword>
<dbReference type="Proteomes" id="UP001501326">
    <property type="component" value="Unassembled WGS sequence"/>
</dbReference>
<keyword evidence="6" id="KW-0378">Hydrolase</keyword>
<feature type="transmembrane region" description="Helical" evidence="9">
    <location>
        <begin position="68"/>
        <end position="89"/>
    </location>
</feature>
<organism evidence="11 12">
    <name type="scientific">Pedococcus aerophilus</name>
    <dbReference type="NCBI Taxonomy" id="436356"/>
    <lineage>
        <taxon>Bacteria</taxon>
        <taxon>Bacillati</taxon>
        <taxon>Actinomycetota</taxon>
        <taxon>Actinomycetes</taxon>
        <taxon>Micrococcales</taxon>
        <taxon>Intrasporangiaceae</taxon>
        <taxon>Pedococcus</taxon>
    </lineage>
</organism>
<dbReference type="InterPro" id="IPR005135">
    <property type="entry name" value="Endo/exonuclease/phosphatase"/>
</dbReference>
<comment type="caution">
    <text evidence="11">The sequence shown here is derived from an EMBL/GenBank/DDBJ whole genome shotgun (WGS) entry which is preliminary data.</text>
</comment>
<keyword evidence="9" id="KW-0472">Membrane</keyword>
<keyword evidence="12" id="KW-1185">Reference proteome</keyword>
<dbReference type="Gene3D" id="3.60.10.10">
    <property type="entry name" value="Endonuclease/exonuclease/phosphatase"/>
    <property type="match status" value="1"/>
</dbReference>
<evidence type="ECO:0000256" key="7">
    <source>
        <dbReference type="ARBA" id="ARBA00022842"/>
    </source>
</evidence>
<comment type="cofactor">
    <cofactor evidence="1">
        <name>Mn(2+)</name>
        <dbReference type="ChEBI" id="CHEBI:29035"/>
    </cofactor>
</comment>
<feature type="transmembrane region" description="Helical" evidence="9">
    <location>
        <begin position="36"/>
        <end position="56"/>
    </location>
</feature>
<evidence type="ECO:0000313" key="11">
    <source>
        <dbReference type="EMBL" id="GAA2738589.1"/>
    </source>
</evidence>
<dbReference type="EMBL" id="BAAARN010000004">
    <property type="protein sequence ID" value="GAA2738589.1"/>
    <property type="molecule type" value="Genomic_DNA"/>
</dbReference>
<evidence type="ECO:0000256" key="6">
    <source>
        <dbReference type="ARBA" id="ARBA00022801"/>
    </source>
</evidence>
<evidence type="ECO:0000256" key="3">
    <source>
        <dbReference type="ARBA" id="ARBA00022722"/>
    </source>
</evidence>
<evidence type="ECO:0000313" key="12">
    <source>
        <dbReference type="Proteomes" id="UP001501326"/>
    </source>
</evidence>
<dbReference type="SUPFAM" id="SSF56219">
    <property type="entry name" value="DNase I-like"/>
    <property type="match status" value="1"/>
</dbReference>
<evidence type="ECO:0000256" key="9">
    <source>
        <dbReference type="SAM" id="Phobius"/>
    </source>
</evidence>
<feature type="domain" description="Endonuclease/exonuclease/phosphatase" evidence="10">
    <location>
        <begin position="106"/>
        <end position="312"/>
    </location>
</feature>
<comment type="cofactor">
    <cofactor evidence="2">
        <name>Mg(2+)</name>
        <dbReference type="ChEBI" id="CHEBI:18420"/>
    </cofactor>
</comment>
<evidence type="ECO:0000259" key="10">
    <source>
        <dbReference type="Pfam" id="PF03372"/>
    </source>
</evidence>
<accession>A0ABN3UV70</accession>
<evidence type="ECO:0000256" key="1">
    <source>
        <dbReference type="ARBA" id="ARBA00001936"/>
    </source>
</evidence>
<evidence type="ECO:0000256" key="5">
    <source>
        <dbReference type="ARBA" id="ARBA00022763"/>
    </source>
</evidence>
<dbReference type="PANTHER" id="PTHR15822:SF4">
    <property type="entry name" value="TYROSYL-DNA PHOSPHODIESTERASE 2"/>
    <property type="match status" value="1"/>
</dbReference>
<keyword evidence="5" id="KW-0227">DNA damage</keyword>
<evidence type="ECO:0000256" key="4">
    <source>
        <dbReference type="ARBA" id="ARBA00022723"/>
    </source>
</evidence>
<dbReference type="RefSeq" id="WP_344194993.1">
    <property type="nucleotide sequence ID" value="NZ_BAAARN010000004.1"/>
</dbReference>
<proteinExistence type="predicted"/>
<reference evidence="11 12" key="1">
    <citation type="journal article" date="2019" name="Int. J. Syst. Evol. Microbiol.">
        <title>The Global Catalogue of Microorganisms (GCM) 10K type strain sequencing project: providing services to taxonomists for standard genome sequencing and annotation.</title>
        <authorList>
            <consortium name="The Broad Institute Genomics Platform"/>
            <consortium name="The Broad Institute Genome Sequencing Center for Infectious Disease"/>
            <person name="Wu L."/>
            <person name="Ma J."/>
        </authorList>
    </citation>
    <scope>NUCLEOTIDE SEQUENCE [LARGE SCALE GENOMIC DNA]</scope>
    <source>
        <strain evidence="11 12">JCM 16378</strain>
    </source>
</reference>
<evidence type="ECO:0000256" key="2">
    <source>
        <dbReference type="ARBA" id="ARBA00001946"/>
    </source>
</evidence>
<keyword evidence="7" id="KW-0460">Magnesium</keyword>
<dbReference type="PANTHER" id="PTHR15822">
    <property type="entry name" value="TRAF AND TNF RECEPTOR-ASSOCIATED PROTEIN"/>
    <property type="match status" value="1"/>
</dbReference>
<dbReference type="InterPro" id="IPR036691">
    <property type="entry name" value="Endo/exonu/phosph_ase_sf"/>
</dbReference>